<dbReference type="Proteomes" id="UP000652761">
    <property type="component" value="Unassembled WGS sequence"/>
</dbReference>
<comment type="caution">
    <text evidence="1">The sequence shown here is derived from an EMBL/GenBank/DDBJ whole genome shotgun (WGS) entry which is preliminary data.</text>
</comment>
<accession>A0A843UB70</accession>
<gene>
    <name evidence="1" type="ORF">Taro_011553</name>
</gene>
<evidence type="ECO:0000313" key="1">
    <source>
        <dbReference type="EMBL" id="MQL79114.1"/>
    </source>
</evidence>
<dbReference type="AlphaFoldDB" id="A0A843UB70"/>
<sequence>MCLYIGEGVLLSRRGDKMAFQTVGDSSPMVGVACFRNFRLCNACRSEKLASTSLDAGVSVGVHRVDADTTSTSVDIDANLAFGHNSKTCRNHVHLIPIYAICIRYHVHTTIIPFIHYLHLVYTHACNSILTSTYVDIYIRTYTT</sequence>
<protein>
    <submittedName>
        <fullName evidence="1">Uncharacterized protein</fullName>
    </submittedName>
</protein>
<dbReference type="EMBL" id="NMUH01000434">
    <property type="protein sequence ID" value="MQL79114.1"/>
    <property type="molecule type" value="Genomic_DNA"/>
</dbReference>
<proteinExistence type="predicted"/>
<organism evidence="1 2">
    <name type="scientific">Colocasia esculenta</name>
    <name type="common">Wild taro</name>
    <name type="synonym">Arum esculentum</name>
    <dbReference type="NCBI Taxonomy" id="4460"/>
    <lineage>
        <taxon>Eukaryota</taxon>
        <taxon>Viridiplantae</taxon>
        <taxon>Streptophyta</taxon>
        <taxon>Embryophyta</taxon>
        <taxon>Tracheophyta</taxon>
        <taxon>Spermatophyta</taxon>
        <taxon>Magnoliopsida</taxon>
        <taxon>Liliopsida</taxon>
        <taxon>Araceae</taxon>
        <taxon>Aroideae</taxon>
        <taxon>Colocasieae</taxon>
        <taxon>Colocasia</taxon>
    </lineage>
</organism>
<name>A0A843UB70_COLES</name>
<reference evidence="1" key="1">
    <citation type="submission" date="2017-07" db="EMBL/GenBank/DDBJ databases">
        <title>Taro Niue Genome Assembly and Annotation.</title>
        <authorList>
            <person name="Atibalentja N."/>
            <person name="Keating K."/>
            <person name="Fields C.J."/>
        </authorList>
    </citation>
    <scope>NUCLEOTIDE SEQUENCE</scope>
    <source>
        <strain evidence="1">Niue_2</strain>
        <tissue evidence="1">Leaf</tissue>
    </source>
</reference>
<keyword evidence="2" id="KW-1185">Reference proteome</keyword>
<evidence type="ECO:0000313" key="2">
    <source>
        <dbReference type="Proteomes" id="UP000652761"/>
    </source>
</evidence>